<keyword evidence="2" id="KW-1185">Reference proteome</keyword>
<accession>A0AA35V277</accession>
<dbReference type="EMBL" id="OX465086">
    <property type="protein sequence ID" value="CAI9263345.1"/>
    <property type="molecule type" value="Genomic_DNA"/>
</dbReference>
<evidence type="ECO:0000313" key="2">
    <source>
        <dbReference type="Proteomes" id="UP001177003"/>
    </source>
</evidence>
<proteinExistence type="predicted"/>
<dbReference type="Proteomes" id="UP001177003">
    <property type="component" value="Chromosome 0"/>
</dbReference>
<sequence>MKQCIQGQTLRRSLLILKGTILQHLRLPLLQMQAELYLKERIILQASCFNSSNLPTVKETPVTLTKRKLSHRYMSSNHLPWKQIDMDLVLVLKPNIHQMILHEK</sequence>
<reference evidence="1" key="1">
    <citation type="submission" date="2023-04" db="EMBL/GenBank/DDBJ databases">
        <authorList>
            <person name="Vijverberg K."/>
            <person name="Xiong W."/>
            <person name="Schranz E."/>
        </authorList>
    </citation>
    <scope>NUCLEOTIDE SEQUENCE</scope>
</reference>
<name>A0AA35V277_LACSI</name>
<protein>
    <submittedName>
        <fullName evidence="1">Uncharacterized protein</fullName>
    </submittedName>
</protein>
<gene>
    <name evidence="1" type="ORF">LSALG_LOCUS4039</name>
</gene>
<evidence type="ECO:0000313" key="1">
    <source>
        <dbReference type="EMBL" id="CAI9263345.1"/>
    </source>
</evidence>
<organism evidence="1 2">
    <name type="scientific">Lactuca saligna</name>
    <name type="common">Willowleaf lettuce</name>
    <dbReference type="NCBI Taxonomy" id="75948"/>
    <lineage>
        <taxon>Eukaryota</taxon>
        <taxon>Viridiplantae</taxon>
        <taxon>Streptophyta</taxon>
        <taxon>Embryophyta</taxon>
        <taxon>Tracheophyta</taxon>
        <taxon>Spermatophyta</taxon>
        <taxon>Magnoliopsida</taxon>
        <taxon>eudicotyledons</taxon>
        <taxon>Gunneridae</taxon>
        <taxon>Pentapetalae</taxon>
        <taxon>asterids</taxon>
        <taxon>campanulids</taxon>
        <taxon>Asterales</taxon>
        <taxon>Asteraceae</taxon>
        <taxon>Cichorioideae</taxon>
        <taxon>Cichorieae</taxon>
        <taxon>Lactucinae</taxon>
        <taxon>Lactuca</taxon>
    </lineage>
</organism>
<dbReference type="AlphaFoldDB" id="A0AA35V277"/>